<dbReference type="EMBL" id="UZAN01057803">
    <property type="protein sequence ID" value="VDP91801.1"/>
    <property type="molecule type" value="Genomic_DNA"/>
</dbReference>
<protein>
    <submittedName>
        <fullName evidence="1">Uncharacterized protein</fullName>
    </submittedName>
</protein>
<proteinExistence type="predicted"/>
<dbReference type="AlphaFoldDB" id="A0A3P8HAX5"/>
<dbReference type="Proteomes" id="UP000272942">
    <property type="component" value="Unassembled WGS sequence"/>
</dbReference>
<reference evidence="1 2" key="1">
    <citation type="submission" date="2018-11" db="EMBL/GenBank/DDBJ databases">
        <authorList>
            <consortium name="Pathogen Informatics"/>
        </authorList>
    </citation>
    <scope>NUCLEOTIDE SEQUENCE [LARGE SCALE GENOMIC DNA]</scope>
    <source>
        <strain evidence="1 2">Egypt</strain>
    </source>
</reference>
<keyword evidence="2" id="KW-1185">Reference proteome</keyword>
<organism evidence="1 2">
    <name type="scientific">Echinostoma caproni</name>
    <dbReference type="NCBI Taxonomy" id="27848"/>
    <lineage>
        <taxon>Eukaryota</taxon>
        <taxon>Metazoa</taxon>
        <taxon>Spiralia</taxon>
        <taxon>Lophotrochozoa</taxon>
        <taxon>Platyhelminthes</taxon>
        <taxon>Trematoda</taxon>
        <taxon>Digenea</taxon>
        <taxon>Plagiorchiida</taxon>
        <taxon>Echinostomata</taxon>
        <taxon>Echinostomatoidea</taxon>
        <taxon>Echinostomatidae</taxon>
        <taxon>Echinostoma</taxon>
    </lineage>
</organism>
<sequence length="44" mass="4602">MASDADFLHGLGKLICDGLGVPANQEAGFILLANLCTTVHTDMK</sequence>
<accession>A0A3P8HAX5</accession>
<gene>
    <name evidence="1" type="ORF">ECPE_LOCUS14529</name>
</gene>
<evidence type="ECO:0000313" key="1">
    <source>
        <dbReference type="EMBL" id="VDP91801.1"/>
    </source>
</evidence>
<evidence type="ECO:0000313" key="2">
    <source>
        <dbReference type="Proteomes" id="UP000272942"/>
    </source>
</evidence>
<name>A0A3P8HAX5_9TREM</name>